<gene>
    <name evidence="2" type="ORF">PAPOLLO_LOCUS23250</name>
</gene>
<dbReference type="EMBL" id="CAJQZP010001427">
    <property type="protein sequence ID" value="CAG5045351.1"/>
    <property type="molecule type" value="Genomic_DNA"/>
</dbReference>
<name>A0A8S3Y219_PARAO</name>
<accession>A0A8S3Y219</accession>
<comment type="caution">
    <text evidence="2">The sequence shown here is derived from an EMBL/GenBank/DDBJ whole genome shotgun (WGS) entry which is preliminary data.</text>
</comment>
<dbReference type="AlphaFoldDB" id="A0A8S3Y219"/>
<sequence>MPILPKEETEGVRTQSQRQQETEQRRFGGAMPQTSEGQPPATEAGTSVAPASAAPDSGALMVMLQEQARRPFGRVAAARTEGTGSSFGRAATGRTRGTDPSVGRADAPHEGPSRYLREGDKGGEG</sequence>
<keyword evidence="3" id="KW-1185">Reference proteome</keyword>
<dbReference type="Proteomes" id="UP000691718">
    <property type="component" value="Unassembled WGS sequence"/>
</dbReference>
<feature type="compositionally biased region" description="Basic and acidic residues" evidence="1">
    <location>
        <begin position="1"/>
        <end position="11"/>
    </location>
</feature>
<feature type="region of interest" description="Disordered" evidence="1">
    <location>
        <begin position="74"/>
        <end position="125"/>
    </location>
</feature>
<feature type="compositionally biased region" description="Basic and acidic residues" evidence="1">
    <location>
        <begin position="106"/>
        <end position="125"/>
    </location>
</feature>
<reference evidence="2" key="1">
    <citation type="submission" date="2021-04" db="EMBL/GenBank/DDBJ databases">
        <authorList>
            <person name="Tunstrom K."/>
        </authorList>
    </citation>
    <scope>NUCLEOTIDE SEQUENCE</scope>
</reference>
<feature type="region of interest" description="Disordered" evidence="1">
    <location>
        <begin position="1"/>
        <end position="53"/>
    </location>
</feature>
<proteinExistence type="predicted"/>
<evidence type="ECO:0000313" key="3">
    <source>
        <dbReference type="Proteomes" id="UP000691718"/>
    </source>
</evidence>
<protein>
    <submittedName>
        <fullName evidence="2">(apollo) hypothetical protein</fullName>
    </submittedName>
</protein>
<evidence type="ECO:0000256" key="1">
    <source>
        <dbReference type="SAM" id="MobiDB-lite"/>
    </source>
</evidence>
<organism evidence="2 3">
    <name type="scientific">Parnassius apollo</name>
    <name type="common">Apollo butterfly</name>
    <name type="synonym">Papilio apollo</name>
    <dbReference type="NCBI Taxonomy" id="110799"/>
    <lineage>
        <taxon>Eukaryota</taxon>
        <taxon>Metazoa</taxon>
        <taxon>Ecdysozoa</taxon>
        <taxon>Arthropoda</taxon>
        <taxon>Hexapoda</taxon>
        <taxon>Insecta</taxon>
        <taxon>Pterygota</taxon>
        <taxon>Neoptera</taxon>
        <taxon>Endopterygota</taxon>
        <taxon>Lepidoptera</taxon>
        <taxon>Glossata</taxon>
        <taxon>Ditrysia</taxon>
        <taxon>Papilionoidea</taxon>
        <taxon>Papilionidae</taxon>
        <taxon>Parnassiinae</taxon>
        <taxon>Parnassini</taxon>
        <taxon>Parnassius</taxon>
        <taxon>Parnassius</taxon>
    </lineage>
</organism>
<evidence type="ECO:0000313" key="2">
    <source>
        <dbReference type="EMBL" id="CAG5045351.1"/>
    </source>
</evidence>
<dbReference type="OrthoDB" id="7483113at2759"/>